<dbReference type="Proteomes" id="UP000007802">
    <property type="component" value="Unassembled WGS sequence"/>
</dbReference>
<dbReference type="AlphaFoldDB" id="A0A0J9HI16"/>
<reference evidence="2" key="1">
    <citation type="submission" date="2010-03" db="EMBL/GenBank/DDBJ databases">
        <title>Annotation of Blastomyces dermatitidis strain ATCC 18188.</title>
        <authorList>
            <consortium name="The Broad Institute Genome Sequencing Platform"/>
            <consortium name="Broad Institute Genome Sequencing Center for Infectious Disease."/>
            <person name="Cuomo C."/>
            <person name="Klein B."/>
            <person name="Sullivan T."/>
            <person name="Heitman J."/>
            <person name="Young S."/>
            <person name="Zeng Q."/>
            <person name="Gargeya S."/>
            <person name="Alvarado L."/>
            <person name="Berlin A.M."/>
            <person name="Chapman S.B."/>
            <person name="Chen Z."/>
            <person name="Freedman E."/>
            <person name="Gellesch M."/>
            <person name="Goldberg J."/>
            <person name="Griggs A."/>
            <person name="Gujja S."/>
            <person name="Heilman E."/>
            <person name="Heiman D."/>
            <person name="Howarth C."/>
            <person name="Mehta T."/>
            <person name="Neiman D."/>
            <person name="Pearson M."/>
            <person name="Roberts A."/>
            <person name="Saif S."/>
            <person name="Shea T."/>
            <person name="Shenoy N."/>
            <person name="Sisk P."/>
            <person name="Stolte C."/>
            <person name="Sykes S."/>
            <person name="White J."/>
            <person name="Yandava C."/>
            <person name="Haas B."/>
            <person name="Nusbaum C."/>
            <person name="Birren B."/>
        </authorList>
    </citation>
    <scope>NUCLEOTIDE SEQUENCE</scope>
    <source>
        <strain evidence="2">ATCC 18188</strain>
    </source>
</reference>
<sequence>MYLVRGDRQPLHEEVQFPACSPKIRLLDNISPLPSNGSKKKRTIEPREQTNKPTNQPTQTPPRTCCPAELESVGGDGSKMLTRQVRSVWELDVTPSNWNGGTAPREGE</sequence>
<evidence type="ECO:0000313" key="2">
    <source>
        <dbReference type="EMBL" id="KMW68804.1"/>
    </source>
</evidence>
<name>A0A0J9HI16_AJEDA</name>
<feature type="region of interest" description="Disordered" evidence="1">
    <location>
        <begin position="27"/>
        <end position="64"/>
    </location>
</feature>
<gene>
    <name evidence="2" type="ORF">BDDG_13039</name>
</gene>
<protein>
    <submittedName>
        <fullName evidence="2">Uncharacterized protein</fullName>
    </submittedName>
</protein>
<dbReference type="EMBL" id="GG749511">
    <property type="protein sequence ID" value="KMW68804.1"/>
    <property type="molecule type" value="Genomic_DNA"/>
</dbReference>
<feature type="compositionally biased region" description="Low complexity" evidence="1">
    <location>
        <begin position="51"/>
        <end position="64"/>
    </location>
</feature>
<organism evidence="2">
    <name type="scientific">Ajellomyces dermatitidis (strain ATCC 18188 / CBS 674.68)</name>
    <name type="common">Blastomyces dermatitidis</name>
    <dbReference type="NCBI Taxonomy" id="653446"/>
    <lineage>
        <taxon>Eukaryota</taxon>
        <taxon>Fungi</taxon>
        <taxon>Dikarya</taxon>
        <taxon>Ascomycota</taxon>
        <taxon>Pezizomycotina</taxon>
        <taxon>Eurotiomycetes</taxon>
        <taxon>Eurotiomycetidae</taxon>
        <taxon>Onygenales</taxon>
        <taxon>Ajellomycetaceae</taxon>
        <taxon>Blastomyces</taxon>
    </lineage>
</organism>
<accession>A0A0J9HI16</accession>
<evidence type="ECO:0000256" key="1">
    <source>
        <dbReference type="SAM" id="MobiDB-lite"/>
    </source>
</evidence>
<proteinExistence type="predicted"/>